<gene>
    <name evidence="2" type="ORF">ACJIZ3_001788</name>
</gene>
<sequence length="419" mass="47778">MYQLNLRKKSLKTSQANREARISNLPEGVIIHILSRLPTKYAWTFSYNIDMDDSKPFRSCKKTKFVNSVERVLFFSQNVKSFRLSCCEKYDLNRITAWISAVLRRNHDGIVLPLRSLVNCTSLKKLELKLPCIFKVPMKNCFPNLTILYLEEVEILNTQSITEPLKITFPVVETCELIRCKLLKVKIVELFAPALTKFKSVPPDEAEVNDYSNNIHGSRLVKFESSSELLETFDMSNSPISYATLLSFRVTSLEKSGLQVRKLLKGFSSLKELELSGAVVKAIAQSKHGVALPRYNSLERLVMSSSGSSEALLEILHASPHLKHLDIDVRYWDRYDYDAVRSVPSCVSSSLEEVKFNFFDFSGKKSEFYLAKFLLKNAILLKKVHLSAISYRTELKNEILEELSTFPKNSVCCLTIVVT</sequence>
<dbReference type="InterPro" id="IPR006566">
    <property type="entry name" value="FBD"/>
</dbReference>
<dbReference type="Gene3D" id="3.80.10.10">
    <property type="entry name" value="Ribonuclease Inhibitor"/>
    <property type="match status" value="1"/>
</dbReference>
<keyword evidence="3" id="KW-1185">Reference proteome</keyword>
<evidence type="ECO:0000313" key="2">
    <source>
        <dbReference type="EMBL" id="KAL3844385.1"/>
    </source>
</evidence>
<feature type="domain" description="FBD" evidence="1">
    <location>
        <begin position="345"/>
        <end position="418"/>
    </location>
</feature>
<dbReference type="SMART" id="SM00579">
    <property type="entry name" value="FBD"/>
    <property type="match status" value="1"/>
</dbReference>
<dbReference type="EMBL" id="JBJXBP010000002">
    <property type="protein sequence ID" value="KAL3844385.1"/>
    <property type="molecule type" value="Genomic_DNA"/>
</dbReference>
<dbReference type="PANTHER" id="PTHR31900">
    <property type="entry name" value="F-BOX/RNI SUPERFAMILY PROTEIN-RELATED"/>
    <property type="match status" value="1"/>
</dbReference>
<name>A0ABD3U4Y4_9LAMI</name>
<evidence type="ECO:0000313" key="3">
    <source>
        <dbReference type="Proteomes" id="UP001634393"/>
    </source>
</evidence>
<protein>
    <recommendedName>
        <fullName evidence="1">FBD domain-containing protein</fullName>
    </recommendedName>
</protein>
<dbReference type="InterPro" id="IPR032675">
    <property type="entry name" value="LRR_dom_sf"/>
</dbReference>
<organism evidence="2 3">
    <name type="scientific">Penstemon smallii</name>
    <dbReference type="NCBI Taxonomy" id="265156"/>
    <lineage>
        <taxon>Eukaryota</taxon>
        <taxon>Viridiplantae</taxon>
        <taxon>Streptophyta</taxon>
        <taxon>Embryophyta</taxon>
        <taxon>Tracheophyta</taxon>
        <taxon>Spermatophyta</taxon>
        <taxon>Magnoliopsida</taxon>
        <taxon>eudicotyledons</taxon>
        <taxon>Gunneridae</taxon>
        <taxon>Pentapetalae</taxon>
        <taxon>asterids</taxon>
        <taxon>lamiids</taxon>
        <taxon>Lamiales</taxon>
        <taxon>Plantaginaceae</taxon>
        <taxon>Cheloneae</taxon>
        <taxon>Penstemon</taxon>
    </lineage>
</organism>
<comment type="caution">
    <text evidence="2">The sequence shown here is derived from an EMBL/GenBank/DDBJ whole genome shotgun (WGS) entry which is preliminary data.</text>
</comment>
<dbReference type="AlphaFoldDB" id="A0ABD3U4Y4"/>
<evidence type="ECO:0000259" key="1">
    <source>
        <dbReference type="SMART" id="SM00579"/>
    </source>
</evidence>
<dbReference type="Pfam" id="PF08387">
    <property type="entry name" value="FBD"/>
    <property type="match status" value="1"/>
</dbReference>
<accession>A0ABD3U4Y4</accession>
<dbReference type="PANTHER" id="PTHR31900:SF30">
    <property type="entry name" value="SUPERFAMILY PROTEIN, PUTATIVE-RELATED"/>
    <property type="match status" value="1"/>
</dbReference>
<dbReference type="SUPFAM" id="SSF52047">
    <property type="entry name" value="RNI-like"/>
    <property type="match status" value="1"/>
</dbReference>
<proteinExistence type="predicted"/>
<dbReference type="Proteomes" id="UP001634393">
    <property type="component" value="Unassembled WGS sequence"/>
</dbReference>
<dbReference type="InterPro" id="IPR050232">
    <property type="entry name" value="FBL13/AtMIF1-like"/>
</dbReference>
<reference evidence="2 3" key="1">
    <citation type="submission" date="2024-12" db="EMBL/GenBank/DDBJ databases">
        <title>The unique morphological basis and parallel evolutionary history of personate flowers in Penstemon.</title>
        <authorList>
            <person name="Depatie T.H."/>
            <person name="Wessinger C.A."/>
        </authorList>
    </citation>
    <scope>NUCLEOTIDE SEQUENCE [LARGE SCALE GENOMIC DNA]</scope>
    <source>
        <strain evidence="2">WTNN_2</strain>
        <tissue evidence="2">Leaf</tissue>
    </source>
</reference>